<gene>
    <name evidence="2" type="ORF">GT728_07695</name>
</gene>
<evidence type="ECO:0000313" key="2">
    <source>
        <dbReference type="EMBL" id="MZL33088.1"/>
    </source>
</evidence>
<protein>
    <submittedName>
        <fullName evidence="2">Uncharacterized protein</fullName>
    </submittedName>
</protein>
<feature type="transmembrane region" description="Helical" evidence="1">
    <location>
        <begin position="201"/>
        <end position="224"/>
    </location>
</feature>
<dbReference type="Proteomes" id="UP000477285">
    <property type="component" value="Unassembled WGS sequence"/>
</dbReference>
<feature type="transmembrane region" description="Helical" evidence="1">
    <location>
        <begin position="412"/>
        <end position="443"/>
    </location>
</feature>
<accession>A0A6L8T2Y5</accession>
<evidence type="ECO:0000256" key="1">
    <source>
        <dbReference type="SAM" id="Phobius"/>
    </source>
</evidence>
<name>A0A6L8T2Y5_9FIRM</name>
<dbReference type="AlphaFoldDB" id="A0A6L8T2Y5"/>
<reference evidence="2 3" key="1">
    <citation type="journal article" date="2019" name="Nat. Med.">
        <title>A library of human gut bacterial isolates paired with longitudinal multiomics data enables mechanistic microbiome research.</title>
        <authorList>
            <person name="Poyet M."/>
            <person name="Groussin M."/>
            <person name="Gibbons S.M."/>
            <person name="Avila-Pacheco J."/>
            <person name="Jiang X."/>
            <person name="Kearney S.M."/>
            <person name="Perrotta A.R."/>
            <person name="Berdy B."/>
            <person name="Zhao S."/>
            <person name="Lieberman T.D."/>
            <person name="Swanson P.K."/>
            <person name="Smith M."/>
            <person name="Roesemann S."/>
            <person name="Alexander J.E."/>
            <person name="Rich S.A."/>
            <person name="Livny J."/>
            <person name="Vlamakis H."/>
            <person name="Clish C."/>
            <person name="Bullock K."/>
            <person name="Deik A."/>
            <person name="Scott J."/>
            <person name="Pierce K.A."/>
            <person name="Xavier R.J."/>
            <person name="Alm E.J."/>
        </authorList>
    </citation>
    <scope>NUCLEOTIDE SEQUENCE [LARGE SCALE GENOMIC DNA]</scope>
    <source>
        <strain evidence="2 3">BIOML-A1</strain>
    </source>
</reference>
<dbReference type="EMBL" id="WWVQ01000014">
    <property type="protein sequence ID" value="MZL33088.1"/>
    <property type="molecule type" value="Genomic_DNA"/>
</dbReference>
<feature type="transmembrane region" description="Helical" evidence="1">
    <location>
        <begin position="172"/>
        <end position="189"/>
    </location>
</feature>
<comment type="caution">
    <text evidence="2">The sequence shown here is derived from an EMBL/GenBank/DDBJ whole genome shotgun (WGS) entry which is preliminary data.</text>
</comment>
<feature type="transmembrane region" description="Helical" evidence="1">
    <location>
        <begin position="353"/>
        <end position="374"/>
    </location>
</feature>
<feature type="transmembrane region" description="Helical" evidence="1">
    <location>
        <begin position="114"/>
        <end position="135"/>
    </location>
</feature>
<keyword evidence="1" id="KW-0472">Membrane</keyword>
<evidence type="ECO:0000313" key="3">
    <source>
        <dbReference type="Proteomes" id="UP000477285"/>
    </source>
</evidence>
<keyword evidence="1" id="KW-1133">Transmembrane helix</keyword>
<sequence>MANTRTQRRENELPYIPFGPFQIRLPFIHYKIESVEFIQGLILGVTALAAVPYLEQYLGLPYELAWSCVIIETFLYLLHSLFGDPVVPGWITPTLPLTIVFLEGFPMGKERIQAMIALQMLVGLVFIFMGVTRLADKFVHAVPDSVKGGILLAAPVTVMAGQLGENGNMHKYPLAIVAGVGLLILISFSDKYQEKRKTNKFLDLVARYGNLFPYLIAMVVGLLVGELDAPGLEIGTFIKIPQFKDIIDQVSIFGVGIPPASMFIKALPLALVCYVIAFGDFVTTETLVSEARQARDDEYIDFNSSRSNLVSGLRNLLLSIIAPFPPLSGPLWVGMTVSVSMRYKEGKKAMKSLLGGMASFRLATFLSVLIIPVVSFFRPIFGVGSSITLMFQAFVCARIGMDYCKSDRDKMIAGVMAAVLATQGTAWASAWALAVGFGLNIFLSNWNPFEKKEQENNLEKMK</sequence>
<keyword evidence="1" id="KW-0812">Transmembrane</keyword>
<feature type="transmembrane region" description="Helical" evidence="1">
    <location>
        <begin position="380"/>
        <end position="400"/>
    </location>
</feature>
<organism evidence="2 3">
    <name type="scientific">Blautia wexlerae</name>
    <dbReference type="NCBI Taxonomy" id="418240"/>
    <lineage>
        <taxon>Bacteria</taxon>
        <taxon>Bacillati</taxon>
        <taxon>Bacillota</taxon>
        <taxon>Clostridia</taxon>
        <taxon>Lachnospirales</taxon>
        <taxon>Lachnospiraceae</taxon>
        <taxon>Blautia</taxon>
    </lineage>
</organism>
<feature type="transmembrane region" description="Helical" evidence="1">
    <location>
        <begin position="74"/>
        <end position="102"/>
    </location>
</feature>
<dbReference type="RefSeq" id="WP_161233655.1">
    <property type="nucleotide sequence ID" value="NZ_JBBNMX010000005.1"/>
</dbReference>
<feature type="transmembrane region" description="Helical" evidence="1">
    <location>
        <begin position="34"/>
        <end position="54"/>
    </location>
</feature>
<proteinExistence type="predicted"/>